<protein>
    <submittedName>
        <fullName evidence="1">Uncharacterized protein</fullName>
    </submittedName>
</protein>
<dbReference type="Proteomes" id="UP001558613">
    <property type="component" value="Unassembled WGS sequence"/>
</dbReference>
<evidence type="ECO:0000313" key="1">
    <source>
        <dbReference type="EMBL" id="KAL1249543.1"/>
    </source>
</evidence>
<accession>A0ABR3LDF3</accession>
<reference evidence="1 2" key="1">
    <citation type="submission" date="2023-09" db="EMBL/GenBank/DDBJ databases">
        <authorList>
            <person name="Wang M."/>
        </authorList>
    </citation>
    <scope>NUCLEOTIDE SEQUENCE [LARGE SCALE GENOMIC DNA]</scope>
    <source>
        <strain evidence="1">GT-2023</strain>
        <tissue evidence="1">Liver</tissue>
    </source>
</reference>
<dbReference type="EMBL" id="JAYMGO010000023">
    <property type="protein sequence ID" value="KAL1249543.1"/>
    <property type="molecule type" value="Genomic_DNA"/>
</dbReference>
<name>A0ABR3LDF3_9TELE</name>
<organism evidence="1 2">
    <name type="scientific">Cirrhinus molitorella</name>
    <name type="common">mud carp</name>
    <dbReference type="NCBI Taxonomy" id="172907"/>
    <lineage>
        <taxon>Eukaryota</taxon>
        <taxon>Metazoa</taxon>
        <taxon>Chordata</taxon>
        <taxon>Craniata</taxon>
        <taxon>Vertebrata</taxon>
        <taxon>Euteleostomi</taxon>
        <taxon>Actinopterygii</taxon>
        <taxon>Neopterygii</taxon>
        <taxon>Teleostei</taxon>
        <taxon>Ostariophysi</taxon>
        <taxon>Cypriniformes</taxon>
        <taxon>Cyprinidae</taxon>
        <taxon>Labeoninae</taxon>
        <taxon>Labeonini</taxon>
        <taxon>Cirrhinus</taxon>
    </lineage>
</organism>
<keyword evidence="2" id="KW-1185">Reference proteome</keyword>
<proteinExistence type="predicted"/>
<evidence type="ECO:0000313" key="2">
    <source>
        <dbReference type="Proteomes" id="UP001558613"/>
    </source>
</evidence>
<feature type="non-terminal residue" evidence="1">
    <location>
        <position position="1"/>
    </location>
</feature>
<sequence>IFGPIRAWLVLFRWMGGSERHWRWDDGTKAGGVERKINRMPTEKEKEMGQAVSSELDVKSFGQNALC</sequence>
<gene>
    <name evidence="1" type="ORF">QQF64_020548</name>
</gene>
<comment type="caution">
    <text evidence="1">The sequence shown here is derived from an EMBL/GenBank/DDBJ whole genome shotgun (WGS) entry which is preliminary data.</text>
</comment>